<keyword evidence="1 6" id="KW-0533">Nickel</keyword>
<dbReference type="PANTHER" id="PTHR34719:SF2">
    <property type="entry name" value="NICKEL-RESPONSIVE REGULATOR"/>
    <property type="match status" value="1"/>
</dbReference>
<evidence type="ECO:0000256" key="1">
    <source>
        <dbReference type="ARBA" id="ARBA00022596"/>
    </source>
</evidence>
<dbReference type="InterPro" id="IPR022988">
    <property type="entry name" value="Ni_resp_reg_NikR"/>
</dbReference>
<sequence length="139" mass="15885">MEDIIRFGVSMDSRLLKQFDKYITKKGYANRSEAIRGLIRNSLVEKEWKVGTGETVGTITIIYNHHKRELPDILTSIQHKYHTSMISTLHVHLDSHNCLEVLVVKGKAREIKMIADRLIGTKGVKHGKLTTTTLGKYLR</sequence>
<dbReference type="PANTHER" id="PTHR34719">
    <property type="entry name" value="NICKEL-RESPONSIVE REGULATOR"/>
    <property type="match status" value="1"/>
</dbReference>
<evidence type="ECO:0000256" key="3">
    <source>
        <dbReference type="ARBA" id="ARBA00023015"/>
    </source>
</evidence>
<feature type="binding site" evidence="6">
    <location>
        <position position="92"/>
    </location>
    <ligand>
        <name>Ni(2+)</name>
        <dbReference type="ChEBI" id="CHEBI:49786"/>
    </ligand>
</feature>
<dbReference type="Gene3D" id="1.10.1220.10">
    <property type="entry name" value="Met repressor-like"/>
    <property type="match status" value="1"/>
</dbReference>
<evidence type="ECO:0000313" key="8">
    <source>
        <dbReference type="EMBL" id="ODS30385.1"/>
    </source>
</evidence>
<dbReference type="GO" id="GO:0003677">
    <property type="term" value="F:DNA binding"/>
    <property type="evidence" value="ECO:0007669"/>
    <property type="project" value="UniProtKB-KW"/>
</dbReference>
<dbReference type="Gene3D" id="3.30.70.1150">
    <property type="entry name" value="ACT-like. Chain A, domain 2"/>
    <property type="match status" value="1"/>
</dbReference>
<dbReference type="EMBL" id="MAYW01000234">
    <property type="protein sequence ID" value="ODS30385.1"/>
    <property type="molecule type" value="Genomic_DNA"/>
</dbReference>
<comment type="cofactor">
    <cofactor evidence="6">
        <name>Ni(2+)</name>
        <dbReference type="ChEBI" id="CHEBI:49786"/>
    </cofactor>
    <text evidence="6">Binds 1 nickel ion per subunit.</text>
</comment>
<evidence type="ECO:0000259" key="7">
    <source>
        <dbReference type="Pfam" id="PF08753"/>
    </source>
</evidence>
<dbReference type="Proteomes" id="UP000094056">
    <property type="component" value="Unassembled WGS sequence"/>
</dbReference>
<accession>A0A1E3X435</accession>
<dbReference type="GO" id="GO:0016151">
    <property type="term" value="F:nickel cation binding"/>
    <property type="evidence" value="ECO:0007669"/>
    <property type="project" value="UniProtKB-UniRule"/>
</dbReference>
<evidence type="ECO:0000256" key="6">
    <source>
        <dbReference type="HAMAP-Rule" id="MF_00476"/>
    </source>
</evidence>
<gene>
    <name evidence="8" type="ORF">SCARUB_04506</name>
</gene>
<dbReference type="HAMAP" id="MF_00476">
    <property type="entry name" value="NikR"/>
    <property type="match status" value="1"/>
</dbReference>
<comment type="caution">
    <text evidence="8">The sequence shown here is derived from an EMBL/GenBank/DDBJ whole genome shotgun (WGS) entry which is preliminary data.</text>
</comment>
<dbReference type="AlphaFoldDB" id="A0A1E3X435"/>
<keyword evidence="2 6" id="KW-0479">Metal-binding</keyword>
<dbReference type="NCBIfam" id="NF003381">
    <property type="entry name" value="PRK04460.1"/>
    <property type="match status" value="1"/>
</dbReference>
<feature type="binding site" evidence="6">
    <location>
        <position position="98"/>
    </location>
    <ligand>
        <name>Ni(2+)</name>
        <dbReference type="ChEBI" id="CHEBI:49786"/>
    </ligand>
</feature>
<dbReference type="InterPro" id="IPR027271">
    <property type="entry name" value="Acetolactate_synth/TF_NikR_C"/>
</dbReference>
<protein>
    <recommendedName>
        <fullName evidence="6">Putative nickel-responsive regulator</fullName>
    </recommendedName>
</protein>
<comment type="function">
    <text evidence="6">Transcriptional regulator.</text>
</comment>
<dbReference type="SUPFAM" id="SSF55021">
    <property type="entry name" value="ACT-like"/>
    <property type="match status" value="1"/>
</dbReference>
<feature type="binding site" evidence="6">
    <location>
        <position position="90"/>
    </location>
    <ligand>
        <name>Ni(2+)</name>
        <dbReference type="ChEBI" id="CHEBI:49786"/>
    </ligand>
</feature>
<dbReference type="GO" id="GO:0010045">
    <property type="term" value="P:response to nickel cation"/>
    <property type="evidence" value="ECO:0007669"/>
    <property type="project" value="InterPro"/>
</dbReference>
<feature type="binding site" evidence="6">
    <location>
        <position position="79"/>
    </location>
    <ligand>
        <name>Ni(2+)</name>
        <dbReference type="ChEBI" id="CHEBI:49786"/>
    </ligand>
</feature>
<dbReference type="CDD" id="cd22231">
    <property type="entry name" value="RHH_NikR_HicB-like"/>
    <property type="match status" value="1"/>
</dbReference>
<dbReference type="InterPro" id="IPR014864">
    <property type="entry name" value="TF_NikR_Ni-bd_C"/>
</dbReference>
<name>A0A1E3X435_9BACT</name>
<dbReference type="InterPro" id="IPR050192">
    <property type="entry name" value="CopG/NikR_regulator"/>
</dbReference>
<comment type="similarity">
    <text evidence="6">Belongs to the transcriptional regulatory CopG/NikR family.</text>
</comment>
<keyword evidence="5 6" id="KW-0804">Transcription</keyword>
<keyword evidence="4 6" id="KW-0238">DNA-binding</keyword>
<evidence type="ECO:0000256" key="2">
    <source>
        <dbReference type="ARBA" id="ARBA00022723"/>
    </source>
</evidence>
<dbReference type="InterPro" id="IPR010985">
    <property type="entry name" value="Ribbon_hlx_hlx"/>
</dbReference>
<proteinExistence type="inferred from homology"/>
<dbReference type="NCBIfam" id="NF002815">
    <property type="entry name" value="PRK02967.1"/>
    <property type="match status" value="1"/>
</dbReference>
<keyword evidence="3 6" id="KW-0805">Transcription regulation</keyword>
<dbReference type="NCBIfam" id="NF002169">
    <property type="entry name" value="PRK01002.1"/>
    <property type="match status" value="1"/>
</dbReference>
<dbReference type="Pfam" id="PF08753">
    <property type="entry name" value="NikR_C"/>
    <property type="match status" value="1"/>
</dbReference>
<evidence type="ECO:0000313" key="9">
    <source>
        <dbReference type="Proteomes" id="UP000094056"/>
    </source>
</evidence>
<dbReference type="InterPro" id="IPR045865">
    <property type="entry name" value="ACT-like_dom_sf"/>
</dbReference>
<dbReference type="SUPFAM" id="SSF47598">
    <property type="entry name" value="Ribbon-helix-helix"/>
    <property type="match status" value="1"/>
</dbReference>
<organism evidence="8 9">
    <name type="scientific">Candidatus Scalindua rubra</name>
    <dbReference type="NCBI Taxonomy" id="1872076"/>
    <lineage>
        <taxon>Bacteria</taxon>
        <taxon>Pseudomonadati</taxon>
        <taxon>Planctomycetota</taxon>
        <taxon>Candidatus Brocadiia</taxon>
        <taxon>Candidatus Brocadiales</taxon>
        <taxon>Candidatus Scalinduaceae</taxon>
        <taxon>Candidatus Scalindua</taxon>
    </lineage>
</organism>
<evidence type="ECO:0000256" key="4">
    <source>
        <dbReference type="ARBA" id="ARBA00023125"/>
    </source>
</evidence>
<dbReference type="NCBIfam" id="NF001884">
    <property type="entry name" value="PRK00630.1"/>
    <property type="match status" value="1"/>
</dbReference>
<evidence type="ECO:0000256" key="5">
    <source>
        <dbReference type="ARBA" id="ARBA00023163"/>
    </source>
</evidence>
<feature type="domain" description="Transcription factor NikR nickel binding C-terminal" evidence="7">
    <location>
        <begin position="56"/>
        <end position="132"/>
    </location>
</feature>
<dbReference type="InterPro" id="IPR013321">
    <property type="entry name" value="Arc_rbn_hlx_hlx"/>
</dbReference>
<dbReference type="PATRIC" id="fig|1872076.5.peg.5403"/>
<reference evidence="8 9" key="1">
    <citation type="submission" date="2016-07" db="EMBL/GenBank/DDBJ databases">
        <title>Draft genome of Scalindua rubra, obtained from a brine-seawater interface in the Red Sea, sheds light on salt adaptation in anammox bacteria.</title>
        <authorList>
            <person name="Speth D.R."/>
            <person name="Lagkouvardos I."/>
            <person name="Wang Y."/>
            <person name="Qian P.-Y."/>
            <person name="Dutilh B.E."/>
            <person name="Jetten M.S."/>
        </authorList>
    </citation>
    <scope>NUCLEOTIDE SEQUENCE [LARGE SCALE GENOMIC DNA]</scope>
    <source>
        <strain evidence="8">BSI-1</strain>
    </source>
</reference>
<dbReference type="GO" id="GO:0003700">
    <property type="term" value="F:DNA-binding transcription factor activity"/>
    <property type="evidence" value="ECO:0007669"/>
    <property type="project" value="UniProtKB-UniRule"/>
</dbReference>